<dbReference type="Proteomes" id="UP000176650">
    <property type="component" value="Unassembled WGS sequence"/>
</dbReference>
<sequence>MFSVSIYLFFTGVSLWASGHFRRAFKEHPYANYREFFFFFLFLGIGMFLYPLALLLNQSARGIVIEVGNFLILLSFAFVFRAFLRFQRISFIAPATILIIFAVSAVIKFSIGIIIPAVPVMQDHLIYWHYPLFHAIFFGAFVAVFTISMAYTLLANMGNVMQNKKTLLLLGLGFIAGGVGGVFVHSFNVFLPLMVGYLILLACAVFWLIFILISANKKQV</sequence>
<keyword evidence="1" id="KW-1133">Transmembrane helix</keyword>
<comment type="caution">
    <text evidence="2">The sequence shown here is derived from an EMBL/GenBank/DDBJ whole genome shotgun (WGS) entry which is preliminary data.</text>
</comment>
<feature type="transmembrane region" description="Helical" evidence="1">
    <location>
        <begin position="166"/>
        <end position="184"/>
    </location>
</feature>
<organism evidence="2 3">
    <name type="scientific">Candidatus Azambacteria bacterium RIFCSPLOWO2_01_FULL_46_25</name>
    <dbReference type="NCBI Taxonomy" id="1797298"/>
    <lineage>
        <taxon>Bacteria</taxon>
        <taxon>Candidatus Azamiibacteriota</taxon>
    </lineage>
</organism>
<protein>
    <submittedName>
        <fullName evidence="2">Uncharacterized protein</fullName>
    </submittedName>
</protein>
<dbReference type="STRING" id="1797298.A2988_01320"/>
<dbReference type="AlphaFoldDB" id="A0A1F5BU43"/>
<evidence type="ECO:0000313" key="2">
    <source>
        <dbReference type="EMBL" id="OGD34105.1"/>
    </source>
</evidence>
<keyword evidence="1" id="KW-0472">Membrane</keyword>
<evidence type="ECO:0000256" key="1">
    <source>
        <dbReference type="SAM" id="Phobius"/>
    </source>
</evidence>
<feature type="transmembrane region" description="Helical" evidence="1">
    <location>
        <begin position="6"/>
        <end position="25"/>
    </location>
</feature>
<proteinExistence type="predicted"/>
<feature type="transmembrane region" description="Helical" evidence="1">
    <location>
        <begin position="91"/>
        <end position="115"/>
    </location>
</feature>
<evidence type="ECO:0000313" key="3">
    <source>
        <dbReference type="Proteomes" id="UP000176650"/>
    </source>
</evidence>
<keyword evidence="1" id="KW-0812">Transmembrane</keyword>
<reference evidence="2 3" key="1">
    <citation type="journal article" date="2016" name="Nat. Commun.">
        <title>Thousands of microbial genomes shed light on interconnected biogeochemical processes in an aquifer system.</title>
        <authorList>
            <person name="Anantharaman K."/>
            <person name="Brown C.T."/>
            <person name="Hug L.A."/>
            <person name="Sharon I."/>
            <person name="Castelle C.J."/>
            <person name="Probst A.J."/>
            <person name="Thomas B.C."/>
            <person name="Singh A."/>
            <person name="Wilkins M.J."/>
            <person name="Karaoz U."/>
            <person name="Brodie E.L."/>
            <person name="Williams K.H."/>
            <person name="Hubbard S.S."/>
            <person name="Banfield J.F."/>
        </authorList>
    </citation>
    <scope>NUCLEOTIDE SEQUENCE [LARGE SCALE GENOMIC DNA]</scope>
</reference>
<feature type="transmembrane region" description="Helical" evidence="1">
    <location>
        <begin position="62"/>
        <end position="84"/>
    </location>
</feature>
<feature type="transmembrane region" description="Helical" evidence="1">
    <location>
        <begin position="190"/>
        <end position="213"/>
    </location>
</feature>
<accession>A0A1F5BU43</accession>
<feature type="transmembrane region" description="Helical" evidence="1">
    <location>
        <begin position="135"/>
        <end position="154"/>
    </location>
</feature>
<gene>
    <name evidence="2" type="ORF">A2988_01320</name>
</gene>
<dbReference type="EMBL" id="MEYS01000002">
    <property type="protein sequence ID" value="OGD34105.1"/>
    <property type="molecule type" value="Genomic_DNA"/>
</dbReference>
<feature type="transmembrane region" description="Helical" evidence="1">
    <location>
        <begin position="37"/>
        <end position="56"/>
    </location>
</feature>
<name>A0A1F5BU43_9BACT</name>